<keyword evidence="2" id="KW-1133">Transmembrane helix</keyword>
<protein>
    <submittedName>
        <fullName evidence="4">SPOR domain-containing protein</fullName>
    </submittedName>
</protein>
<organism evidence="4 5">
    <name type="scientific">Geoalkalibacter halelectricus</name>
    <dbReference type="NCBI Taxonomy" id="2847045"/>
    <lineage>
        <taxon>Bacteria</taxon>
        <taxon>Pseudomonadati</taxon>
        <taxon>Thermodesulfobacteriota</taxon>
        <taxon>Desulfuromonadia</taxon>
        <taxon>Desulfuromonadales</taxon>
        <taxon>Geoalkalibacteraceae</taxon>
        <taxon>Geoalkalibacter</taxon>
    </lineage>
</organism>
<feature type="region of interest" description="Disordered" evidence="1">
    <location>
        <begin position="110"/>
        <end position="148"/>
    </location>
</feature>
<name>A0ABY5ZRI5_9BACT</name>
<gene>
    <name evidence="4" type="ORF">L9S41_07545</name>
</gene>
<dbReference type="Proteomes" id="UP001060414">
    <property type="component" value="Chromosome"/>
</dbReference>
<keyword evidence="2" id="KW-0472">Membrane</keyword>
<dbReference type="RefSeq" id="WP_260749606.1">
    <property type="nucleotide sequence ID" value="NZ_CP092109.1"/>
</dbReference>
<evidence type="ECO:0000256" key="1">
    <source>
        <dbReference type="SAM" id="MobiDB-lite"/>
    </source>
</evidence>
<evidence type="ECO:0000313" key="4">
    <source>
        <dbReference type="EMBL" id="UWZ81233.1"/>
    </source>
</evidence>
<evidence type="ECO:0000259" key="3">
    <source>
        <dbReference type="PROSITE" id="PS51724"/>
    </source>
</evidence>
<dbReference type="EMBL" id="CP092109">
    <property type="protein sequence ID" value="UWZ81233.1"/>
    <property type="molecule type" value="Genomic_DNA"/>
</dbReference>
<dbReference type="InterPro" id="IPR036680">
    <property type="entry name" value="SPOR-like_sf"/>
</dbReference>
<evidence type="ECO:0000256" key="2">
    <source>
        <dbReference type="SAM" id="Phobius"/>
    </source>
</evidence>
<feature type="region of interest" description="Disordered" evidence="1">
    <location>
        <begin position="1"/>
        <end position="36"/>
    </location>
</feature>
<dbReference type="Pfam" id="PF05036">
    <property type="entry name" value="SPOR"/>
    <property type="match status" value="2"/>
</dbReference>
<dbReference type="Gene3D" id="3.30.70.1070">
    <property type="entry name" value="Sporulation related repeat"/>
    <property type="match status" value="2"/>
</dbReference>
<dbReference type="InterPro" id="IPR007730">
    <property type="entry name" value="SPOR-like_dom"/>
</dbReference>
<feature type="compositionally biased region" description="Pro residues" evidence="1">
    <location>
        <begin position="112"/>
        <end position="123"/>
    </location>
</feature>
<proteinExistence type="predicted"/>
<keyword evidence="5" id="KW-1185">Reference proteome</keyword>
<feature type="domain" description="SPOR" evidence="3">
    <location>
        <begin position="250"/>
        <end position="327"/>
    </location>
</feature>
<feature type="compositionally biased region" description="Low complexity" evidence="1">
    <location>
        <begin position="124"/>
        <end position="137"/>
    </location>
</feature>
<dbReference type="PROSITE" id="PS51724">
    <property type="entry name" value="SPOR"/>
    <property type="match status" value="1"/>
</dbReference>
<keyword evidence="2" id="KW-0812">Transmembrane</keyword>
<sequence length="328" mass="34523">MADKDDLKLDIEEQVPAEDPSGSEFAGDGQPISSEEGGSQQRVLLLLLLLLVVAVGGAAWLYFSNQPTQTPLTGAGAPVESKTLPVPARETAPAPAEVADEVDVPVAAPVEVAPPPEPAPQPAATPTREAPAQPQPEIAQKPQEPGAADVAVVEPPAAAPAVVPTPEPPRPAPPAAPIGEYTVQVGAYAEPATLATAKSRVQGLGFEPLVREAQTTRNLFRLRVGTFFPSQGEAKLGEIRMLPGAEPFFLMDGDLMVVYAGTFQSQERARQVAARLQQQGVHVEEEQIRATVPLSIVRFGDFATRAEAENAAAQARQAGMDALVVKRR</sequence>
<accession>A0ABY5ZRI5</accession>
<evidence type="ECO:0000313" key="5">
    <source>
        <dbReference type="Proteomes" id="UP001060414"/>
    </source>
</evidence>
<feature type="transmembrane region" description="Helical" evidence="2">
    <location>
        <begin position="43"/>
        <end position="63"/>
    </location>
</feature>
<feature type="compositionally biased region" description="Basic and acidic residues" evidence="1">
    <location>
        <begin position="1"/>
        <end position="11"/>
    </location>
</feature>
<reference evidence="4" key="1">
    <citation type="journal article" date="2022" name="Environ. Microbiol.">
        <title>Geoalkalibacter halelectricus SAP #1 sp. nov. possessing extracellular electron transfer and mineral#reducing capabilities from a haloalkaline environment.</title>
        <authorList>
            <person name="Yadav S."/>
            <person name="Singh R."/>
            <person name="Sundharam S.S."/>
            <person name="Chaudhary S."/>
            <person name="Krishnamurthi S."/>
            <person name="Patil S.A."/>
        </authorList>
    </citation>
    <scope>NUCLEOTIDE SEQUENCE</scope>
    <source>
        <strain evidence="4">SAP-1</strain>
    </source>
</reference>
<dbReference type="SUPFAM" id="SSF110997">
    <property type="entry name" value="Sporulation related repeat"/>
    <property type="match status" value="1"/>
</dbReference>